<accession>A0A1N5V4T3</accession>
<gene>
    <name evidence="2" type="ORF">CSP5_1220</name>
</gene>
<dbReference type="Proteomes" id="UP000195607">
    <property type="component" value="Chromosome I"/>
</dbReference>
<sequence>MENVTLPDDAVNSFKKFRRNYEASNRMYNELKEHVGKYVVIDNGNVIGFTDTYQEATEKFGKIDGVFIELVTDKNIFWIL</sequence>
<dbReference type="GeneID" id="41588473"/>
<evidence type="ECO:0000313" key="3">
    <source>
        <dbReference type="Proteomes" id="UP000195607"/>
    </source>
</evidence>
<protein>
    <recommendedName>
        <fullName evidence="1">DUF5678 domain-containing protein</fullName>
    </recommendedName>
</protein>
<dbReference type="AlphaFoldDB" id="A0A1N5V4T3"/>
<reference evidence="2 3" key="1">
    <citation type="submission" date="2016-04" db="EMBL/GenBank/DDBJ databases">
        <authorList>
            <person name="Evans L.H."/>
            <person name="Alamgir A."/>
            <person name="Owens N."/>
            <person name="Weber N.D."/>
            <person name="Virtaneva K."/>
            <person name="Barbian K."/>
            <person name="Babar A."/>
            <person name="Rosenke K."/>
        </authorList>
    </citation>
    <scope>NUCLEOTIDE SEQUENCE [LARGE SCALE GENOMIC DNA]</scope>
    <source>
        <strain evidence="3">S5(T) (JCM 30642 \VKM B-2941)</strain>
    </source>
</reference>
<dbReference type="InterPro" id="IPR043734">
    <property type="entry name" value="DUF5678"/>
</dbReference>
<proteinExistence type="predicted"/>
<feature type="domain" description="DUF5678" evidence="1">
    <location>
        <begin position="30"/>
        <end position="62"/>
    </location>
</feature>
<dbReference type="Pfam" id="PF18929">
    <property type="entry name" value="DUF5678"/>
    <property type="match status" value="1"/>
</dbReference>
<dbReference type="EMBL" id="LT671858">
    <property type="protein sequence ID" value="SIM67669.1"/>
    <property type="molecule type" value="Genomic_DNA"/>
</dbReference>
<evidence type="ECO:0000259" key="1">
    <source>
        <dbReference type="Pfam" id="PF18929"/>
    </source>
</evidence>
<evidence type="ECO:0000313" key="2">
    <source>
        <dbReference type="EMBL" id="SIM67669.1"/>
    </source>
</evidence>
<dbReference type="RefSeq" id="WP_148689871.1">
    <property type="nucleotide sequence ID" value="NZ_LT671858.1"/>
</dbReference>
<name>A0A1N5V4T3_9ARCH</name>
<organism evidence="2 3">
    <name type="scientific">Cuniculiplasma divulgatum</name>
    <dbReference type="NCBI Taxonomy" id="1673428"/>
    <lineage>
        <taxon>Archaea</taxon>
        <taxon>Methanobacteriati</taxon>
        <taxon>Thermoplasmatota</taxon>
        <taxon>Thermoplasmata</taxon>
        <taxon>Thermoplasmatales</taxon>
        <taxon>Cuniculiplasmataceae</taxon>
        <taxon>Cuniculiplasma</taxon>
    </lineage>
</organism>